<reference evidence="1" key="1">
    <citation type="journal article" date="2023" name="PLoS Negl. Trop. Dis.">
        <title>A genome sequence for Biomphalaria pfeifferi, the major vector snail for the human-infecting parasite Schistosoma mansoni.</title>
        <authorList>
            <person name="Bu L."/>
            <person name="Lu L."/>
            <person name="Laidemitt M.R."/>
            <person name="Zhang S.M."/>
            <person name="Mutuku M."/>
            <person name="Mkoji G."/>
            <person name="Steinauer M."/>
            <person name="Loker E.S."/>
        </authorList>
    </citation>
    <scope>NUCLEOTIDE SEQUENCE</scope>
    <source>
        <strain evidence="1">KasaAsao</strain>
    </source>
</reference>
<sequence>MTHPVHDWLIEVGKLRFDDLGLGTTCVGKISRTHAVLAQGAGHPWFQDGSVHEILIVIHANSGLGLT</sequence>
<dbReference type="EMBL" id="JASAOG010000273">
    <property type="protein sequence ID" value="KAK0041508.1"/>
    <property type="molecule type" value="Genomic_DNA"/>
</dbReference>
<proteinExistence type="predicted"/>
<name>A0AAD8EW04_BIOPF</name>
<dbReference type="Proteomes" id="UP001233172">
    <property type="component" value="Unassembled WGS sequence"/>
</dbReference>
<accession>A0AAD8EW04</accession>
<gene>
    <name evidence="1" type="ORF">Bpfe_029071</name>
</gene>
<dbReference type="AlphaFoldDB" id="A0AAD8EW04"/>
<keyword evidence="2" id="KW-1185">Reference proteome</keyword>
<organism evidence="1 2">
    <name type="scientific">Biomphalaria pfeifferi</name>
    <name type="common">Bloodfluke planorb</name>
    <name type="synonym">Freshwater snail</name>
    <dbReference type="NCBI Taxonomy" id="112525"/>
    <lineage>
        <taxon>Eukaryota</taxon>
        <taxon>Metazoa</taxon>
        <taxon>Spiralia</taxon>
        <taxon>Lophotrochozoa</taxon>
        <taxon>Mollusca</taxon>
        <taxon>Gastropoda</taxon>
        <taxon>Heterobranchia</taxon>
        <taxon>Euthyneura</taxon>
        <taxon>Panpulmonata</taxon>
        <taxon>Hygrophila</taxon>
        <taxon>Lymnaeoidea</taxon>
        <taxon>Planorbidae</taxon>
        <taxon>Biomphalaria</taxon>
    </lineage>
</organism>
<evidence type="ECO:0000313" key="1">
    <source>
        <dbReference type="EMBL" id="KAK0041508.1"/>
    </source>
</evidence>
<reference evidence="1" key="2">
    <citation type="submission" date="2023-04" db="EMBL/GenBank/DDBJ databases">
        <authorList>
            <person name="Bu L."/>
            <person name="Lu L."/>
            <person name="Laidemitt M.R."/>
            <person name="Zhang S.M."/>
            <person name="Mutuku M."/>
            <person name="Mkoji G."/>
            <person name="Steinauer M."/>
            <person name="Loker E.S."/>
        </authorList>
    </citation>
    <scope>NUCLEOTIDE SEQUENCE</scope>
    <source>
        <strain evidence="1">KasaAsao</strain>
        <tissue evidence="1">Whole Snail</tissue>
    </source>
</reference>
<protein>
    <submittedName>
        <fullName evidence="1">Uncharacterized protein</fullName>
    </submittedName>
</protein>
<evidence type="ECO:0000313" key="2">
    <source>
        <dbReference type="Proteomes" id="UP001233172"/>
    </source>
</evidence>
<comment type="caution">
    <text evidence="1">The sequence shown here is derived from an EMBL/GenBank/DDBJ whole genome shotgun (WGS) entry which is preliminary data.</text>
</comment>